<dbReference type="InterPro" id="IPR018076">
    <property type="entry name" value="T2SS_GspF_dom"/>
</dbReference>
<feature type="non-terminal residue" evidence="9">
    <location>
        <position position="189"/>
    </location>
</feature>
<evidence type="ECO:0000256" key="1">
    <source>
        <dbReference type="ARBA" id="ARBA00004651"/>
    </source>
</evidence>
<dbReference type="Pfam" id="PF00482">
    <property type="entry name" value="T2SSF"/>
    <property type="match status" value="1"/>
</dbReference>
<evidence type="ECO:0000256" key="2">
    <source>
        <dbReference type="ARBA" id="ARBA00005745"/>
    </source>
</evidence>
<protein>
    <recommendedName>
        <fullName evidence="8">Type II secretion system protein GspF domain-containing protein</fullName>
    </recommendedName>
</protein>
<dbReference type="InterPro" id="IPR042094">
    <property type="entry name" value="T2SS_GspF_sf"/>
</dbReference>
<gene>
    <name evidence="9" type="ORF">LCGC14_2332990</name>
</gene>
<accession>A0A0F9F9A4</accession>
<name>A0A0F9F9A4_9ZZZZ</name>
<dbReference type="PANTHER" id="PTHR30012:SF0">
    <property type="entry name" value="TYPE II SECRETION SYSTEM PROTEIN F-RELATED"/>
    <property type="match status" value="1"/>
</dbReference>
<evidence type="ECO:0000259" key="8">
    <source>
        <dbReference type="Pfam" id="PF00482"/>
    </source>
</evidence>
<dbReference type="GO" id="GO:0005886">
    <property type="term" value="C:plasma membrane"/>
    <property type="evidence" value="ECO:0007669"/>
    <property type="project" value="UniProtKB-SubCell"/>
</dbReference>
<keyword evidence="4 7" id="KW-0812">Transmembrane</keyword>
<feature type="domain" description="Type II secretion system protein GspF" evidence="8">
    <location>
        <begin position="64"/>
        <end position="185"/>
    </location>
</feature>
<dbReference type="AlphaFoldDB" id="A0A0F9F9A4"/>
<evidence type="ECO:0000256" key="4">
    <source>
        <dbReference type="ARBA" id="ARBA00022692"/>
    </source>
</evidence>
<comment type="caution">
    <text evidence="9">The sequence shown here is derived from an EMBL/GenBank/DDBJ whole genome shotgun (WGS) entry which is preliminary data.</text>
</comment>
<evidence type="ECO:0000256" key="7">
    <source>
        <dbReference type="SAM" id="Phobius"/>
    </source>
</evidence>
<dbReference type="PANTHER" id="PTHR30012">
    <property type="entry name" value="GENERAL SECRETION PATHWAY PROTEIN"/>
    <property type="match status" value="1"/>
</dbReference>
<organism evidence="9">
    <name type="scientific">marine sediment metagenome</name>
    <dbReference type="NCBI Taxonomy" id="412755"/>
    <lineage>
        <taxon>unclassified sequences</taxon>
        <taxon>metagenomes</taxon>
        <taxon>ecological metagenomes</taxon>
    </lineage>
</organism>
<dbReference type="PRINTS" id="PR00812">
    <property type="entry name" value="BCTERIALGSPF"/>
</dbReference>
<dbReference type="Gene3D" id="1.20.81.30">
    <property type="entry name" value="Type II secretion system (T2SS), domain F"/>
    <property type="match status" value="1"/>
</dbReference>
<evidence type="ECO:0000256" key="6">
    <source>
        <dbReference type="ARBA" id="ARBA00023136"/>
    </source>
</evidence>
<dbReference type="EMBL" id="LAZR01033576">
    <property type="protein sequence ID" value="KKL47692.1"/>
    <property type="molecule type" value="Genomic_DNA"/>
</dbReference>
<keyword evidence="5 7" id="KW-1133">Transmembrane helix</keyword>
<comment type="subcellular location">
    <subcellularLocation>
        <location evidence="1">Cell membrane</location>
        <topology evidence="1">Multi-pass membrane protein</topology>
    </subcellularLocation>
</comment>
<evidence type="ECO:0000256" key="3">
    <source>
        <dbReference type="ARBA" id="ARBA00022475"/>
    </source>
</evidence>
<proteinExistence type="inferred from homology"/>
<keyword evidence="6 7" id="KW-0472">Membrane</keyword>
<comment type="similarity">
    <text evidence="2">Belongs to the GSP F family.</text>
</comment>
<feature type="transmembrane region" description="Helical" evidence="7">
    <location>
        <begin position="162"/>
        <end position="184"/>
    </location>
</feature>
<reference evidence="9" key="1">
    <citation type="journal article" date="2015" name="Nature">
        <title>Complex archaea that bridge the gap between prokaryotes and eukaryotes.</title>
        <authorList>
            <person name="Spang A."/>
            <person name="Saw J.H."/>
            <person name="Jorgensen S.L."/>
            <person name="Zaremba-Niedzwiedzka K."/>
            <person name="Martijn J."/>
            <person name="Lind A.E."/>
            <person name="van Eijk R."/>
            <person name="Schleper C."/>
            <person name="Guy L."/>
            <person name="Ettema T.J."/>
        </authorList>
    </citation>
    <scope>NUCLEOTIDE SEQUENCE</scope>
</reference>
<sequence length="189" mass="20481">MPTYQYQAMTSAGRLMTGTLVASSADEVAQLLQAMELTVSSIDKSAPQPARSRISRSEFLLFNQQLGAIAAAGIPLERSLRELSADVSSPRMRRLIGEIATDLEAGQSVEQAFDARSRHFPPLYGRILAAGVRTGRLSEMLTSLNRHLEISGQTKRIIVDAVAYPAVVLALALAIMTVLLAFLVPQFKP</sequence>
<keyword evidence="3" id="KW-1003">Cell membrane</keyword>
<evidence type="ECO:0000256" key="5">
    <source>
        <dbReference type="ARBA" id="ARBA00022989"/>
    </source>
</evidence>
<evidence type="ECO:0000313" key="9">
    <source>
        <dbReference type="EMBL" id="KKL47692.1"/>
    </source>
</evidence>
<dbReference type="InterPro" id="IPR003004">
    <property type="entry name" value="GspF/PilC"/>
</dbReference>